<dbReference type="InterPro" id="IPR000524">
    <property type="entry name" value="Tscrpt_reg_HTH_GntR"/>
</dbReference>
<dbReference type="SMART" id="SM00345">
    <property type="entry name" value="HTH_GNTR"/>
    <property type="match status" value="1"/>
</dbReference>
<name>A0A3S3U9V0_9RHOB</name>
<dbReference type="InterPro" id="IPR011711">
    <property type="entry name" value="GntR_C"/>
</dbReference>
<dbReference type="SMART" id="SM00895">
    <property type="entry name" value="FCD"/>
    <property type="match status" value="1"/>
</dbReference>
<dbReference type="Pfam" id="PF07729">
    <property type="entry name" value="FCD"/>
    <property type="match status" value="1"/>
</dbReference>
<evidence type="ECO:0000256" key="2">
    <source>
        <dbReference type="ARBA" id="ARBA00023125"/>
    </source>
</evidence>
<evidence type="ECO:0000256" key="3">
    <source>
        <dbReference type="ARBA" id="ARBA00023163"/>
    </source>
</evidence>
<dbReference type="GO" id="GO:0003677">
    <property type="term" value="F:DNA binding"/>
    <property type="evidence" value="ECO:0007669"/>
    <property type="project" value="UniProtKB-KW"/>
</dbReference>
<keyword evidence="3" id="KW-0804">Transcription</keyword>
<dbReference type="Gene3D" id="1.10.10.10">
    <property type="entry name" value="Winged helix-like DNA-binding domain superfamily/Winged helix DNA-binding domain"/>
    <property type="match status" value="1"/>
</dbReference>
<sequence length="209" mass="22325">MSSSSPDTLARDILRGLTDGQFVPGQRLAERDLMLRYDVGRSTVREGLSRLASMGLLEIIPHRGATIRRLTRREAVDVLRVAAVLIGLTARQAAEAVAAGADPAPMREALAAYVAAARSDLSRARARYYRAMTTLAGNRELDRLVPAVQVPLVRAQIGEYETSSGGGHEALVAAIAAGDGDLAERTAHQMLSALAERLPALPESLFTRG</sequence>
<dbReference type="RefSeq" id="WP_128489833.1">
    <property type="nucleotide sequence ID" value="NZ_JBHLXB010000035.1"/>
</dbReference>
<dbReference type="InterPro" id="IPR008920">
    <property type="entry name" value="TF_FadR/GntR_C"/>
</dbReference>
<organism evidence="5 6">
    <name type="scientific">Falsigemmobacter intermedius</name>
    <dbReference type="NCBI Taxonomy" id="1553448"/>
    <lineage>
        <taxon>Bacteria</taxon>
        <taxon>Pseudomonadati</taxon>
        <taxon>Pseudomonadota</taxon>
        <taxon>Alphaproteobacteria</taxon>
        <taxon>Rhodobacterales</taxon>
        <taxon>Paracoccaceae</taxon>
        <taxon>Falsigemmobacter</taxon>
    </lineage>
</organism>
<keyword evidence="2" id="KW-0238">DNA-binding</keyword>
<dbReference type="GO" id="GO:0003700">
    <property type="term" value="F:DNA-binding transcription factor activity"/>
    <property type="evidence" value="ECO:0007669"/>
    <property type="project" value="InterPro"/>
</dbReference>
<dbReference type="PROSITE" id="PS50949">
    <property type="entry name" value="HTH_GNTR"/>
    <property type="match status" value="1"/>
</dbReference>
<comment type="caution">
    <text evidence="5">The sequence shown here is derived from an EMBL/GenBank/DDBJ whole genome shotgun (WGS) entry which is preliminary data.</text>
</comment>
<feature type="domain" description="HTH gntR-type" evidence="4">
    <location>
        <begin position="3"/>
        <end position="70"/>
    </location>
</feature>
<dbReference type="OrthoDB" id="7846328at2"/>
<dbReference type="Proteomes" id="UP000287168">
    <property type="component" value="Unassembled WGS sequence"/>
</dbReference>
<dbReference type="Pfam" id="PF00392">
    <property type="entry name" value="GntR"/>
    <property type="match status" value="1"/>
</dbReference>
<dbReference type="InterPro" id="IPR036388">
    <property type="entry name" value="WH-like_DNA-bd_sf"/>
</dbReference>
<evidence type="ECO:0000259" key="4">
    <source>
        <dbReference type="PROSITE" id="PS50949"/>
    </source>
</evidence>
<evidence type="ECO:0000256" key="1">
    <source>
        <dbReference type="ARBA" id="ARBA00023015"/>
    </source>
</evidence>
<dbReference type="SUPFAM" id="SSF48008">
    <property type="entry name" value="GntR ligand-binding domain-like"/>
    <property type="match status" value="1"/>
</dbReference>
<dbReference type="InterPro" id="IPR036390">
    <property type="entry name" value="WH_DNA-bd_sf"/>
</dbReference>
<dbReference type="PANTHER" id="PTHR43537">
    <property type="entry name" value="TRANSCRIPTIONAL REGULATOR, GNTR FAMILY"/>
    <property type="match status" value="1"/>
</dbReference>
<evidence type="ECO:0000313" key="5">
    <source>
        <dbReference type="EMBL" id="RWY39994.1"/>
    </source>
</evidence>
<keyword evidence="1" id="KW-0805">Transcription regulation</keyword>
<dbReference type="AlphaFoldDB" id="A0A3S3U9V0"/>
<dbReference type="EMBL" id="SBLC01000018">
    <property type="protein sequence ID" value="RWY39994.1"/>
    <property type="molecule type" value="Genomic_DNA"/>
</dbReference>
<dbReference type="Gene3D" id="1.20.120.530">
    <property type="entry name" value="GntR ligand-binding domain-like"/>
    <property type="match status" value="1"/>
</dbReference>
<evidence type="ECO:0000313" key="6">
    <source>
        <dbReference type="Proteomes" id="UP000287168"/>
    </source>
</evidence>
<gene>
    <name evidence="5" type="ORF">EP867_12785</name>
</gene>
<dbReference type="CDD" id="cd07377">
    <property type="entry name" value="WHTH_GntR"/>
    <property type="match status" value="1"/>
</dbReference>
<reference evidence="5 6" key="1">
    <citation type="journal article" date="2015" name="Int. J. Syst. Evol. Microbiol.">
        <title>Gemmobacter intermedius sp. nov., isolated from a white stork (Ciconia ciconia).</title>
        <authorList>
            <person name="Kampfer P."/>
            <person name="Jerzak L."/>
            <person name="Wilharm G."/>
            <person name="Golke J."/>
            <person name="Busse H.J."/>
            <person name="Glaeser S.P."/>
        </authorList>
    </citation>
    <scope>NUCLEOTIDE SEQUENCE [LARGE SCALE GENOMIC DNA]</scope>
    <source>
        <strain evidence="5 6">119/4</strain>
    </source>
</reference>
<accession>A0A3S3U9V0</accession>
<keyword evidence="6" id="KW-1185">Reference proteome</keyword>
<protein>
    <submittedName>
        <fullName evidence="5">GntR family transcriptional regulator</fullName>
    </submittedName>
</protein>
<proteinExistence type="predicted"/>
<dbReference type="SUPFAM" id="SSF46785">
    <property type="entry name" value="Winged helix' DNA-binding domain"/>
    <property type="match status" value="1"/>
</dbReference>
<dbReference type="PANTHER" id="PTHR43537:SF5">
    <property type="entry name" value="UXU OPERON TRANSCRIPTIONAL REGULATOR"/>
    <property type="match status" value="1"/>
</dbReference>